<dbReference type="RefSeq" id="WP_171199123.1">
    <property type="nucleotide sequence ID" value="NZ_JABEND010000003.1"/>
</dbReference>
<accession>A0A849AAB8</accession>
<reference evidence="2 3" key="1">
    <citation type="submission" date="2020-05" db="EMBL/GenBank/DDBJ databases">
        <title>Nakamurella sp. DB0629 isolated from air conditioner.</title>
        <authorList>
            <person name="Kim D.H."/>
            <person name="Kim D.-U."/>
        </authorList>
    </citation>
    <scope>NUCLEOTIDE SEQUENCE [LARGE SCALE GENOMIC DNA]</scope>
    <source>
        <strain evidence="2 3">DB0629</strain>
    </source>
</reference>
<dbReference type="Gene3D" id="3.30.70.240">
    <property type="match status" value="1"/>
</dbReference>
<dbReference type="EMBL" id="JABEND010000003">
    <property type="protein sequence ID" value="NNG35430.1"/>
    <property type="molecule type" value="Genomic_DNA"/>
</dbReference>
<evidence type="ECO:0000313" key="2">
    <source>
        <dbReference type="EMBL" id="NNG35430.1"/>
    </source>
</evidence>
<gene>
    <name evidence="2" type="primary">cas2e</name>
    <name evidence="2" type="ORF">HKD39_06845</name>
</gene>
<dbReference type="AlphaFoldDB" id="A0A849AAB8"/>
<evidence type="ECO:0000313" key="3">
    <source>
        <dbReference type="Proteomes" id="UP000562984"/>
    </source>
</evidence>
<dbReference type="NCBIfam" id="TIGR01873">
    <property type="entry name" value="cas_CT1978"/>
    <property type="match status" value="1"/>
</dbReference>
<feature type="compositionally biased region" description="Basic residues" evidence="1">
    <location>
        <begin position="124"/>
        <end position="133"/>
    </location>
</feature>
<dbReference type="Pfam" id="PF09707">
    <property type="entry name" value="Cas_Cas2CT1978"/>
    <property type="match status" value="1"/>
</dbReference>
<proteinExistence type="predicted"/>
<feature type="region of interest" description="Disordered" evidence="1">
    <location>
        <begin position="87"/>
        <end position="133"/>
    </location>
</feature>
<dbReference type="InterPro" id="IPR010152">
    <property type="entry name" value="CRISPR-assoc_prot_Cas2_sub"/>
</dbReference>
<dbReference type="Proteomes" id="UP000562984">
    <property type="component" value="Unassembled WGS sequence"/>
</dbReference>
<comment type="caution">
    <text evidence="2">The sequence shown here is derived from an EMBL/GenBank/DDBJ whole genome shotgun (WGS) entry which is preliminary data.</text>
</comment>
<protein>
    <submittedName>
        <fullName evidence="2">Type I-E CRISPR-associated endoribonuclease Cas2</fullName>
    </submittedName>
</protein>
<organism evidence="2 3">
    <name type="scientific">Nakamurella aerolata</name>
    <dbReference type="NCBI Taxonomy" id="1656892"/>
    <lineage>
        <taxon>Bacteria</taxon>
        <taxon>Bacillati</taxon>
        <taxon>Actinomycetota</taxon>
        <taxon>Actinomycetes</taxon>
        <taxon>Nakamurellales</taxon>
        <taxon>Nakamurellaceae</taxon>
        <taxon>Nakamurella</taxon>
    </lineage>
</organism>
<sequence>MIVIVLTAVPPRLRGVLTRWLLEIAPGVFVGRTSARVRDLMWARIVDDIGRGRAIMVHSQRSEQHLDFRVHGHDWIPTDFDGLHLMMRPDRKTPPEATKSVEATGPKAWASRPPRMWSHAERRLRQRRRGGTG</sequence>
<name>A0A849AAB8_9ACTN</name>
<keyword evidence="3" id="KW-1185">Reference proteome</keyword>
<dbReference type="CDD" id="cd09755">
    <property type="entry name" value="Cas2_I-E"/>
    <property type="match status" value="1"/>
</dbReference>
<evidence type="ECO:0000256" key="1">
    <source>
        <dbReference type="SAM" id="MobiDB-lite"/>
    </source>
</evidence>